<organism evidence="1 2">
    <name type="scientific">Ciceribacter ferrooxidans</name>
    <dbReference type="NCBI Taxonomy" id="2509717"/>
    <lineage>
        <taxon>Bacteria</taxon>
        <taxon>Pseudomonadati</taxon>
        <taxon>Pseudomonadota</taxon>
        <taxon>Alphaproteobacteria</taxon>
        <taxon>Hyphomicrobiales</taxon>
        <taxon>Rhizobiaceae</taxon>
        <taxon>Ciceribacter</taxon>
    </lineage>
</organism>
<dbReference type="Proteomes" id="UP000291088">
    <property type="component" value="Unassembled WGS sequence"/>
</dbReference>
<evidence type="ECO:0000313" key="2">
    <source>
        <dbReference type="Proteomes" id="UP000291088"/>
    </source>
</evidence>
<dbReference type="EMBL" id="SDVB01000238">
    <property type="protein sequence ID" value="RYC12428.1"/>
    <property type="molecule type" value="Genomic_DNA"/>
</dbReference>
<keyword evidence="1" id="KW-0489">Methyltransferase</keyword>
<dbReference type="AlphaFoldDB" id="A0A4Q2T657"/>
<dbReference type="GO" id="GO:0008168">
    <property type="term" value="F:methyltransferase activity"/>
    <property type="evidence" value="ECO:0007669"/>
    <property type="project" value="UniProtKB-KW"/>
</dbReference>
<keyword evidence="2" id="KW-1185">Reference proteome</keyword>
<dbReference type="Gene3D" id="3.40.50.150">
    <property type="entry name" value="Vaccinia Virus protein VP39"/>
    <property type="match status" value="1"/>
</dbReference>
<dbReference type="CDD" id="cd02440">
    <property type="entry name" value="AdoMet_MTases"/>
    <property type="match status" value="1"/>
</dbReference>
<protein>
    <submittedName>
        <fullName evidence="1">Class I SAM-dependent methyltransferase</fullName>
    </submittedName>
</protein>
<dbReference type="GO" id="GO:0032259">
    <property type="term" value="P:methylation"/>
    <property type="evidence" value="ECO:0007669"/>
    <property type="project" value="UniProtKB-KW"/>
</dbReference>
<reference evidence="1 2" key="1">
    <citation type="submission" date="2019-01" db="EMBL/GenBank/DDBJ databases">
        <authorList>
            <person name="Deng T."/>
        </authorList>
    </citation>
    <scope>NUCLEOTIDE SEQUENCE [LARGE SCALE GENOMIC DNA]</scope>
    <source>
        <strain evidence="1 2">F8825</strain>
    </source>
</reference>
<proteinExistence type="predicted"/>
<gene>
    <name evidence="1" type="ORF">EUU22_13345</name>
</gene>
<dbReference type="SUPFAM" id="SSF53335">
    <property type="entry name" value="S-adenosyl-L-methionine-dependent methyltransferases"/>
    <property type="match status" value="1"/>
</dbReference>
<evidence type="ECO:0000313" key="1">
    <source>
        <dbReference type="EMBL" id="RYC12428.1"/>
    </source>
</evidence>
<dbReference type="InterPro" id="IPR029063">
    <property type="entry name" value="SAM-dependent_MTases_sf"/>
</dbReference>
<accession>A0A4Q2T657</accession>
<sequence>MFRYGMNIARPDQPANFYVLGSAEGTFARTLAQAGGGCIRTLSCSPNKENEESFYSYGVPPFAEFFLGPFHHLTKQVIRASDRLRHFDSGFDIILEDTTFQMYSPNRSAQIQFVKGHLKDDGIMIFVEKFRQDDENEYLRRELQKDYGYKSRFFTSSEIESKNAAILKRMNQNENTISAMSVALAEHFKYSYITWNSGNFCTIAAGNSAQNLSRYISSMVPPCIPNEYVYTSTPLSLLRSAIPDLQFRTYQTNAA</sequence>
<comment type="caution">
    <text evidence="1">The sequence shown here is derived from an EMBL/GenBank/DDBJ whole genome shotgun (WGS) entry which is preliminary data.</text>
</comment>
<keyword evidence="1" id="KW-0808">Transferase</keyword>
<name>A0A4Q2T657_9HYPH</name>
<dbReference type="OrthoDB" id="8204989at2"/>